<dbReference type="AlphaFoldDB" id="A0A4Q2K2X5"/>
<proteinExistence type="inferred from homology"/>
<evidence type="ECO:0000256" key="2">
    <source>
        <dbReference type="ARBA" id="ARBA00001946"/>
    </source>
</evidence>
<dbReference type="GO" id="GO:0007165">
    <property type="term" value="P:signal transduction"/>
    <property type="evidence" value="ECO:0007669"/>
    <property type="project" value="TreeGrafter"/>
</dbReference>
<dbReference type="InterPro" id="IPR000760">
    <property type="entry name" value="Inositol_monophosphatase-like"/>
</dbReference>
<evidence type="ECO:0000313" key="7">
    <source>
        <dbReference type="EMBL" id="RXZ54690.1"/>
    </source>
</evidence>
<dbReference type="SUPFAM" id="SSF56655">
    <property type="entry name" value="Carbohydrate phosphatase"/>
    <property type="match status" value="1"/>
</dbReference>
<evidence type="ECO:0000256" key="3">
    <source>
        <dbReference type="ARBA" id="ARBA00022723"/>
    </source>
</evidence>
<accession>A0A4Q2K2X5</accession>
<keyword evidence="8" id="KW-1185">Reference proteome</keyword>
<comment type="similarity">
    <text evidence="6">Belongs to the inositol monophosphatase superfamily.</text>
</comment>
<comment type="catalytic activity">
    <reaction evidence="1 6">
        <text>a myo-inositol phosphate + H2O = myo-inositol + phosphate</text>
        <dbReference type="Rhea" id="RHEA:24056"/>
        <dbReference type="ChEBI" id="CHEBI:15377"/>
        <dbReference type="ChEBI" id="CHEBI:17268"/>
        <dbReference type="ChEBI" id="CHEBI:43474"/>
        <dbReference type="ChEBI" id="CHEBI:84139"/>
        <dbReference type="EC" id="3.1.3.25"/>
    </reaction>
</comment>
<dbReference type="PROSITE" id="PS00630">
    <property type="entry name" value="IMP_2"/>
    <property type="match status" value="1"/>
</dbReference>
<dbReference type="PRINTS" id="PR00377">
    <property type="entry name" value="IMPHPHTASES"/>
</dbReference>
<keyword evidence="3 5" id="KW-0479">Metal-binding</keyword>
<feature type="binding site" evidence="5">
    <location>
        <position position="206"/>
    </location>
    <ligand>
        <name>Mg(2+)</name>
        <dbReference type="ChEBI" id="CHEBI:18420"/>
        <label>1</label>
        <note>catalytic</note>
    </ligand>
</feature>
<feature type="binding site" evidence="5">
    <location>
        <position position="64"/>
    </location>
    <ligand>
        <name>Mg(2+)</name>
        <dbReference type="ChEBI" id="CHEBI:18420"/>
        <label>1</label>
        <note>catalytic</note>
    </ligand>
</feature>
<keyword evidence="4 5" id="KW-0460">Magnesium</keyword>
<dbReference type="OrthoDB" id="9772456at2"/>
<dbReference type="EMBL" id="SDPW01000001">
    <property type="protein sequence ID" value="RXZ54690.1"/>
    <property type="molecule type" value="Genomic_DNA"/>
</dbReference>
<feature type="binding site" evidence="5">
    <location>
        <position position="79"/>
    </location>
    <ligand>
        <name>Mg(2+)</name>
        <dbReference type="ChEBI" id="CHEBI:18420"/>
        <label>1</label>
        <note>catalytic</note>
    </ligand>
</feature>
<dbReference type="GO" id="GO:0008934">
    <property type="term" value="F:inositol monophosphate 1-phosphatase activity"/>
    <property type="evidence" value="ECO:0007669"/>
    <property type="project" value="InterPro"/>
</dbReference>
<dbReference type="Proteomes" id="UP000293345">
    <property type="component" value="Unassembled WGS sequence"/>
</dbReference>
<evidence type="ECO:0000256" key="5">
    <source>
        <dbReference type="PIRSR" id="PIRSR600760-2"/>
    </source>
</evidence>
<dbReference type="InterPro" id="IPR033942">
    <property type="entry name" value="IMPase"/>
</dbReference>
<dbReference type="EC" id="3.1.3.25" evidence="6"/>
<organism evidence="7 8">
    <name type="scientific">Senegalimassilia faecalis</name>
    <dbReference type="NCBI Taxonomy" id="2509433"/>
    <lineage>
        <taxon>Bacteria</taxon>
        <taxon>Bacillati</taxon>
        <taxon>Actinomycetota</taxon>
        <taxon>Coriobacteriia</taxon>
        <taxon>Coriobacteriales</taxon>
        <taxon>Coriobacteriaceae</taxon>
        <taxon>Senegalimassilia</taxon>
    </lineage>
</organism>
<dbReference type="RefSeq" id="WP_129425317.1">
    <property type="nucleotide sequence ID" value="NZ_SDPW01000001.1"/>
</dbReference>
<evidence type="ECO:0000256" key="6">
    <source>
        <dbReference type="RuleBase" id="RU364068"/>
    </source>
</evidence>
<reference evidence="7 8" key="1">
    <citation type="submission" date="2019-01" db="EMBL/GenBank/DDBJ databases">
        <title>Senegalimassilia sp. nov. KGMB04484 isolated human feces.</title>
        <authorList>
            <person name="Han K.-I."/>
            <person name="Kim J.-S."/>
            <person name="Lee K.C."/>
            <person name="Suh M.K."/>
            <person name="Eom M.K."/>
            <person name="Lee J.H."/>
            <person name="Park S.-H."/>
            <person name="Kang S.W."/>
            <person name="Park J.-E."/>
            <person name="Oh B.S."/>
            <person name="Yu S.Y."/>
            <person name="Choi S.-H."/>
            <person name="Lee D.H."/>
            <person name="Yoon H."/>
            <person name="Kim B.-Y."/>
            <person name="Lee J.H."/>
            <person name="Lee J.-S."/>
        </authorList>
    </citation>
    <scope>NUCLEOTIDE SEQUENCE [LARGE SCALE GENOMIC DNA]</scope>
    <source>
        <strain evidence="7 8">KGMB04484</strain>
    </source>
</reference>
<dbReference type="PANTHER" id="PTHR20854:SF4">
    <property type="entry name" value="INOSITOL-1-MONOPHOSPHATASE-RELATED"/>
    <property type="match status" value="1"/>
</dbReference>
<dbReference type="Gene3D" id="3.40.190.80">
    <property type="match status" value="1"/>
</dbReference>
<dbReference type="InterPro" id="IPR020550">
    <property type="entry name" value="Inositol_monophosphatase_CS"/>
</dbReference>
<comment type="cofactor">
    <cofactor evidence="2 5 6">
        <name>Mg(2+)</name>
        <dbReference type="ChEBI" id="CHEBI:18420"/>
    </cofactor>
</comment>
<dbReference type="Gene3D" id="3.30.540.10">
    <property type="entry name" value="Fructose-1,6-Bisphosphatase, subunit A, domain 1"/>
    <property type="match status" value="1"/>
</dbReference>
<dbReference type="Pfam" id="PF00459">
    <property type="entry name" value="Inositol_P"/>
    <property type="match status" value="1"/>
</dbReference>
<feature type="binding site" evidence="5">
    <location>
        <position position="82"/>
    </location>
    <ligand>
        <name>Mg(2+)</name>
        <dbReference type="ChEBI" id="CHEBI:18420"/>
        <label>1</label>
        <note>catalytic</note>
    </ligand>
</feature>
<dbReference type="CDD" id="cd01639">
    <property type="entry name" value="IMPase"/>
    <property type="match status" value="1"/>
</dbReference>
<evidence type="ECO:0000256" key="4">
    <source>
        <dbReference type="ARBA" id="ARBA00022842"/>
    </source>
</evidence>
<keyword evidence="6" id="KW-0378">Hydrolase</keyword>
<protein>
    <recommendedName>
        <fullName evidence="6">Inositol-1-monophosphatase</fullName>
        <ecNumber evidence="6">3.1.3.25</ecNumber>
    </recommendedName>
</protein>
<comment type="caution">
    <text evidence="7">The sequence shown here is derived from an EMBL/GenBank/DDBJ whole genome shotgun (WGS) entry which is preliminary data.</text>
</comment>
<dbReference type="GO" id="GO:0046872">
    <property type="term" value="F:metal ion binding"/>
    <property type="evidence" value="ECO:0007669"/>
    <property type="project" value="UniProtKB-KW"/>
</dbReference>
<dbReference type="PANTHER" id="PTHR20854">
    <property type="entry name" value="INOSITOL MONOPHOSPHATASE"/>
    <property type="match status" value="1"/>
</dbReference>
<name>A0A4Q2K2X5_9ACTN</name>
<evidence type="ECO:0000313" key="8">
    <source>
        <dbReference type="Proteomes" id="UP000293345"/>
    </source>
</evidence>
<sequence>MSMDFAPVIDAVRSTRPIIFDKALSSSVKMKGEADFVTEVDLRISEHLKQQLGALHPEIGFMSEEEEPGELARRRWILDPIDGTTNLVFGYNMSSVSLALVEDERPVFGVVYNPFADEVFCAEAGRGATLNGAPIAVVDRPVDGCLIEFGAGSTRKHEADEAFDVAKNVFKHCLDLRRICSSALAICFVACGRINGYFEKRLKPWDYAAACLILAEAGGQSSNWDGAPMQYAAPQSIVCGSPKAYAFLQEAVAAK</sequence>
<dbReference type="GO" id="GO:0006020">
    <property type="term" value="P:inositol metabolic process"/>
    <property type="evidence" value="ECO:0007669"/>
    <property type="project" value="TreeGrafter"/>
</dbReference>
<evidence type="ECO:0000256" key="1">
    <source>
        <dbReference type="ARBA" id="ARBA00001033"/>
    </source>
</evidence>
<dbReference type="GO" id="GO:0046854">
    <property type="term" value="P:phosphatidylinositol phosphate biosynthetic process"/>
    <property type="evidence" value="ECO:0007669"/>
    <property type="project" value="InterPro"/>
</dbReference>
<feature type="binding site" evidence="5">
    <location>
        <position position="81"/>
    </location>
    <ligand>
        <name>Mg(2+)</name>
        <dbReference type="ChEBI" id="CHEBI:18420"/>
        <label>1</label>
        <note>catalytic</note>
    </ligand>
</feature>
<gene>
    <name evidence="7" type="ORF">ET524_09490</name>
</gene>